<evidence type="ECO:0000313" key="8">
    <source>
        <dbReference type="Proteomes" id="UP000633814"/>
    </source>
</evidence>
<gene>
    <name evidence="7" type="ORF">JAO78_003465</name>
</gene>
<dbReference type="InterPro" id="IPR052155">
    <property type="entry name" value="Biofilm_reg_signaling"/>
</dbReference>
<dbReference type="InterPro" id="IPR000160">
    <property type="entry name" value="GGDEF_dom"/>
</dbReference>
<keyword evidence="8" id="KW-1185">Reference proteome</keyword>
<dbReference type="SUPFAM" id="SSF55073">
    <property type="entry name" value="Nucleotide cyclase"/>
    <property type="match status" value="1"/>
</dbReference>
<evidence type="ECO:0000256" key="1">
    <source>
        <dbReference type="PROSITE-ProRule" id="PRU00169"/>
    </source>
</evidence>
<dbReference type="SMART" id="SM00086">
    <property type="entry name" value="PAC"/>
    <property type="match status" value="2"/>
</dbReference>
<dbReference type="CDD" id="cd01948">
    <property type="entry name" value="EAL"/>
    <property type="match status" value="1"/>
</dbReference>
<protein>
    <submittedName>
        <fullName evidence="7">EAL domain-containing protein</fullName>
    </submittedName>
</protein>
<dbReference type="InterPro" id="IPR001633">
    <property type="entry name" value="EAL_dom"/>
</dbReference>
<dbReference type="RefSeq" id="WP_226749944.1">
    <property type="nucleotide sequence ID" value="NZ_JAEINI020000001.1"/>
</dbReference>
<dbReference type="InterPro" id="IPR001789">
    <property type="entry name" value="Sig_transdc_resp-reg_receiver"/>
</dbReference>
<dbReference type="Gene3D" id="3.20.20.450">
    <property type="entry name" value="EAL domain"/>
    <property type="match status" value="1"/>
</dbReference>
<evidence type="ECO:0000259" key="3">
    <source>
        <dbReference type="PROSITE" id="PS50112"/>
    </source>
</evidence>
<sequence>MEMTPDKRDLILIVDDQPENIHILYEATAPLAEIIFATNGQDALAKIKSSQPDLILLDVEMPGMNGYAVCKAIKSDPLYQSIPVIFVTAHHEMENELKALEFGGIDFLHKPINTAIAQARVKTHLALRRESRQLALTRSTLHSIIHHLPAFVGYWDASFNNIFSNDTNGRWFGLTAENMLGLSLNEVIGKENSDLLAPHIKQATEGHTATVEFNLAVADGTEMSVYAALVPTLIDNQFNGVVLLLNDISELKATQNALHDEKEQLQVTLNSIGDAVIATDIEGRVSYMNPIAESLTGWYQSEVQGRPIEEVMPLTDSSMKYPLKNPIYLALEEKRVVGMALNSSLRRRDGQYFEVEDSAAPIRNQEGIVKGAIMVFHDVSEARAMALKMSHLANHDALTNLPNRMLLQDRVESAIFNAVRKKEKVAMLVVDIDHFKIINDSVGHSVGDALLQSIAKRLKHYSRTIDTVSRHGGDEFIVLLPEFNSAEQVAQYASRLMEVISEAIWVNQQSYVLSSSIGISLFPDDSNDMEDMYRHADSAMYQAKQSGRNRWQFFSTELEAQVQERHQLEQYMHHALEHQMFEVFYQAKVDARTNTVIGLEALLRLKDRKGEFISPAVFIPFAEENGLIVPIGQMVMQQVFEHVHHWQQSGIELVVSINISVVQFKQPTFLESVHAALLQHNVKPEGIEFEITEGVLAKNSEESRAVLAELKALGLQISIDDFGTGYSSLSYLKRFPIDVLKIDQSFVRDMLTDASDAAIVEAIINLGRSLGLKLIAEGVETVDQAQALLAKGCHLMQGYHYCRPMPFKAICDYIQQASRF</sequence>
<name>A0ABS8C0M7_9ALTE</name>
<dbReference type="SUPFAM" id="SSF141868">
    <property type="entry name" value="EAL domain-like"/>
    <property type="match status" value="1"/>
</dbReference>
<feature type="domain" description="EAL" evidence="5">
    <location>
        <begin position="565"/>
        <end position="818"/>
    </location>
</feature>
<dbReference type="Pfam" id="PF00989">
    <property type="entry name" value="PAS"/>
    <property type="match status" value="1"/>
</dbReference>
<dbReference type="InterPro" id="IPR013656">
    <property type="entry name" value="PAS_4"/>
</dbReference>
<dbReference type="Pfam" id="PF00990">
    <property type="entry name" value="GGDEF"/>
    <property type="match status" value="1"/>
</dbReference>
<evidence type="ECO:0000313" key="7">
    <source>
        <dbReference type="EMBL" id="MCB5225865.1"/>
    </source>
</evidence>
<dbReference type="Gene3D" id="3.30.450.20">
    <property type="entry name" value="PAS domain"/>
    <property type="match status" value="2"/>
</dbReference>
<dbReference type="SMART" id="SM00052">
    <property type="entry name" value="EAL"/>
    <property type="match status" value="1"/>
</dbReference>
<feature type="domain" description="PAC" evidence="4">
    <location>
        <begin position="339"/>
        <end position="391"/>
    </location>
</feature>
<dbReference type="SMART" id="SM00267">
    <property type="entry name" value="GGDEF"/>
    <property type="match status" value="1"/>
</dbReference>
<keyword evidence="1" id="KW-0597">Phosphoprotein</keyword>
<dbReference type="InterPro" id="IPR000014">
    <property type="entry name" value="PAS"/>
</dbReference>
<dbReference type="SMART" id="SM00091">
    <property type="entry name" value="PAS"/>
    <property type="match status" value="2"/>
</dbReference>
<dbReference type="PANTHER" id="PTHR44757:SF4">
    <property type="entry name" value="DIGUANYLATE CYCLASE DGCE-RELATED"/>
    <property type="match status" value="1"/>
</dbReference>
<dbReference type="PROSITE" id="PS50887">
    <property type="entry name" value="GGDEF"/>
    <property type="match status" value="1"/>
</dbReference>
<dbReference type="NCBIfam" id="TIGR00229">
    <property type="entry name" value="sensory_box"/>
    <property type="match status" value="2"/>
</dbReference>
<feature type="domain" description="Response regulatory" evidence="2">
    <location>
        <begin position="10"/>
        <end position="125"/>
    </location>
</feature>
<feature type="domain" description="GGDEF" evidence="6">
    <location>
        <begin position="423"/>
        <end position="556"/>
    </location>
</feature>
<dbReference type="InterPro" id="IPR013767">
    <property type="entry name" value="PAS_fold"/>
</dbReference>
<dbReference type="InterPro" id="IPR043128">
    <property type="entry name" value="Rev_trsase/Diguanyl_cyclase"/>
</dbReference>
<dbReference type="SMART" id="SM00448">
    <property type="entry name" value="REC"/>
    <property type="match status" value="1"/>
</dbReference>
<dbReference type="PROSITE" id="PS50883">
    <property type="entry name" value="EAL"/>
    <property type="match status" value="1"/>
</dbReference>
<dbReference type="InterPro" id="IPR001610">
    <property type="entry name" value="PAC"/>
</dbReference>
<dbReference type="Pfam" id="PF08448">
    <property type="entry name" value="PAS_4"/>
    <property type="match status" value="1"/>
</dbReference>
<organism evidence="7 8">
    <name type="scientific">Alishewanella maricola</name>
    <dbReference type="NCBI Taxonomy" id="2795740"/>
    <lineage>
        <taxon>Bacteria</taxon>
        <taxon>Pseudomonadati</taxon>
        <taxon>Pseudomonadota</taxon>
        <taxon>Gammaproteobacteria</taxon>
        <taxon>Alteromonadales</taxon>
        <taxon>Alteromonadaceae</taxon>
        <taxon>Alishewanella</taxon>
    </lineage>
</organism>
<feature type="modified residue" description="4-aspartylphosphate" evidence="1">
    <location>
        <position position="58"/>
    </location>
</feature>
<dbReference type="Gene3D" id="3.30.70.270">
    <property type="match status" value="1"/>
</dbReference>
<dbReference type="SUPFAM" id="SSF55785">
    <property type="entry name" value="PYP-like sensor domain (PAS domain)"/>
    <property type="match status" value="2"/>
</dbReference>
<dbReference type="InterPro" id="IPR000700">
    <property type="entry name" value="PAS-assoc_C"/>
</dbReference>
<dbReference type="EMBL" id="JAEINI020000001">
    <property type="protein sequence ID" value="MCB5225865.1"/>
    <property type="molecule type" value="Genomic_DNA"/>
</dbReference>
<dbReference type="PROSITE" id="PS50110">
    <property type="entry name" value="RESPONSE_REGULATORY"/>
    <property type="match status" value="1"/>
</dbReference>
<feature type="domain" description="PAS" evidence="3">
    <location>
        <begin position="137"/>
        <end position="207"/>
    </location>
</feature>
<comment type="caution">
    <text evidence="7">The sequence shown here is derived from an EMBL/GenBank/DDBJ whole genome shotgun (WGS) entry which is preliminary data.</text>
</comment>
<dbReference type="CDD" id="cd00130">
    <property type="entry name" value="PAS"/>
    <property type="match status" value="1"/>
</dbReference>
<dbReference type="PANTHER" id="PTHR44757">
    <property type="entry name" value="DIGUANYLATE CYCLASE DGCP"/>
    <property type="match status" value="1"/>
</dbReference>
<dbReference type="PROSITE" id="PS50113">
    <property type="entry name" value="PAC"/>
    <property type="match status" value="2"/>
</dbReference>
<proteinExistence type="predicted"/>
<dbReference type="SUPFAM" id="SSF52172">
    <property type="entry name" value="CheY-like"/>
    <property type="match status" value="1"/>
</dbReference>
<accession>A0ABS8C0M7</accession>
<dbReference type="InterPro" id="IPR029787">
    <property type="entry name" value="Nucleotide_cyclase"/>
</dbReference>
<dbReference type="CDD" id="cd01949">
    <property type="entry name" value="GGDEF"/>
    <property type="match status" value="1"/>
</dbReference>
<dbReference type="PROSITE" id="PS50112">
    <property type="entry name" value="PAS"/>
    <property type="match status" value="2"/>
</dbReference>
<evidence type="ECO:0000259" key="2">
    <source>
        <dbReference type="PROSITE" id="PS50110"/>
    </source>
</evidence>
<dbReference type="InterPro" id="IPR035965">
    <property type="entry name" value="PAS-like_dom_sf"/>
</dbReference>
<dbReference type="NCBIfam" id="TIGR00254">
    <property type="entry name" value="GGDEF"/>
    <property type="match status" value="1"/>
</dbReference>
<dbReference type="Pfam" id="PF00072">
    <property type="entry name" value="Response_reg"/>
    <property type="match status" value="1"/>
</dbReference>
<dbReference type="Proteomes" id="UP000633814">
    <property type="component" value="Unassembled WGS sequence"/>
</dbReference>
<dbReference type="Gene3D" id="3.40.50.2300">
    <property type="match status" value="1"/>
</dbReference>
<evidence type="ECO:0000259" key="6">
    <source>
        <dbReference type="PROSITE" id="PS50887"/>
    </source>
</evidence>
<evidence type="ECO:0000259" key="5">
    <source>
        <dbReference type="PROSITE" id="PS50883"/>
    </source>
</evidence>
<dbReference type="InterPro" id="IPR035919">
    <property type="entry name" value="EAL_sf"/>
</dbReference>
<dbReference type="InterPro" id="IPR011006">
    <property type="entry name" value="CheY-like_superfamily"/>
</dbReference>
<dbReference type="Pfam" id="PF00563">
    <property type="entry name" value="EAL"/>
    <property type="match status" value="1"/>
</dbReference>
<feature type="domain" description="PAC" evidence="4">
    <location>
        <begin position="209"/>
        <end position="260"/>
    </location>
</feature>
<feature type="domain" description="PAS" evidence="3">
    <location>
        <begin position="261"/>
        <end position="334"/>
    </location>
</feature>
<reference evidence="7 8" key="1">
    <citation type="submission" date="2021-10" db="EMBL/GenBank/DDBJ databases">
        <title>Alishewanella koreense sp. nov. isolated from seawater of southwestern coast in South Korea and the proposal for the reclassification of Rheinheimera perlucida and Rheinheimera tuosuensis as Arsukibacterium perlucida and Arsukibacterium tuosuensis.</title>
        <authorList>
            <person name="Kim K.H."/>
            <person name="Ruan W."/>
            <person name="Kim K.R."/>
            <person name="Baek J.H."/>
            <person name="Jeon C.O."/>
        </authorList>
    </citation>
    <scope>NUCLEOTIDE SEQUENCE [LARGE SCALE GENOMIC DNA]</scope>
    <source>
        <strain evidence="7 8">16-MA</strain>
    </source>
</reference>
<evidence type="ECO:0000259" key="4">
    <source>
        <dbReference type="PROSITE" id="PS50113"/>
    </source>
</evidence>